<dbReference type="Proteomes" id="UP001498469">
    <property type="component" value="Unassembled WGS sequence"/>
</dbReference>
<comment type="caution">
    <text evidence="2">The sequence shown here is derived from an EMBL/GenBank/DDBJ whole genome shotgun (WGS) entry which is preliminary data.</text>
</comment>
<dbReference type="EMBL" id="JAZHFS010000011">
    <property type="protein sequence ID" value="MEF2113275.1"/>
    <property type="molecule type" value="Genomic_DNA"/>
</dbReference>
<dbReference type="RefSeq" id="WP_216248684.1">
    <property type="nucleotide sequence ID" value="NZ_JAZHFS010000011.1"/>
</dbReference>
<proteinExistence type="predicted"/>
<keyword evidence="3" id="KW-1185">Reference proteome</keyword>
<name>A0ABU7UPE7_9CLOT</name>
<keyword evidence="1" id="KW-0472">Membrane</keyword>
<protein>
    <submittedName>
        <fullName evidence="2">Uncharacterized protein</fullName>
    </submittedName>
</protein>
<reference evidence="2 3" key="1">
    <citation type="submission" date="2023-11" db="EMBL/GenBank/DDBJ databases">
        <title>Draft genome sequence of a psychrophilic Clostridium strain from permafrost water brine.</title>
        <authorList>
            <person name="Shcherbakova V.A."/>
            <person name="Trubitsyn V.E."/>
            <person name="Zakharyuk A.G."/>
        </authorList>
    </citation>
    <scope>NUCLEOTIDE SEQUENCE [LARGE SCALE GENOMIC DNA]</scope>
    <source>
        <strain evidence="2 3">14F</strain>
    </source>
</reference>
<organism evidence="2 3">
    <name type="scientific">Clostridium frigoriphilum</name>
    <dbReference type="NCBI Taxonomy" id="443253"/>
    <lineage>
        <taxon>Bacteria</taxon>
        <taxon>Bacillati</taxon>
        <taxon>Bacillota</taxon>
        <taxon>Clostridia</taxon>
        <taxon>Eubacteriales</taxon>
        <taxon>Clostridiaceae</taxon>
        <taxon>Clostridium</taxon>
    </lineage>
</organism>
<keyword evidence="1" id="KW-1133">Transmembrane helix</keyword>
<evidence type="ECO:0000256" key="1">
    <source>
        <dbReference type="SAM" id="Phobius"/>
    </source>
</evidence>
<evidence type="ECO:0000313" key="3">
    <source>
        <dbReference type="Proteomes" id="UP001498469"/>
    </source>
</evidence>
<accession>A0ABU7UPE7</accession>
<feature type="transmembrane region" description="Helical" evidence="1">
    <location>
        <begin position="116"/>
        <end position="137"/>
    </location>
</feature>
<keyword evidence="1" id="KW-0812">Transmembrane</keyword>
<feature type="transmembrane region" description="Helical" evidence="1">
    <location>
        <begin position="28"/>
        <end position="50"/>
    </location>
</feature>
<feature type="transmembrane region" description="Helical" evidence="1">
    <location>
        <begin position="71"/>
        <end position="96"/>
    </location>
</feature>
<sequence length="147" mass="16890">MEKLSKLLWIFAIIEVSATLLNPYVGFFGFFNVIELFFMLFLFFYINSLVKVNKSNKDSENKVFKATIKPLGIVAYILPVIFFLLKIFVGLGSFILAYSDHQVMAPYQVWSNPNQMSVVCLIVEMIFNVLLLISFIGKGKIIRRMAK</sequence>
<gene>
    <name evidence="2" type="ORF">SJI18_13270</name>
</gene>
<evidence type="ECO:0000313" key="2">
    <source>
        <dbReference type="EMBL" id="MEF2113275.1"/>
    </source>
</evidence>